<name>A0AAX3ELR7_PAEUR</name>
<gene>
    <name evidence="1" type="ORF">NL394_04250</name>
</gene>
<dbReference type="EMBL" id="CP101185">
    <property type="protein sequence ID" value="UYV98447.1"/>
    <property type="molecule type" value="Genomic_DNA"/>
</dbReference>
<evidence type="ECO:0000313" key="1">
    <source>
        <dbReference type="EMBL" id="UYV98447.1"/>
    </source>
</evidence>
<evidence type="ECO:0000313" key="2">
    <source>
        <dbReference type="Proteomes" id="UP001163293"/>
    </source>
</evidence>
<accession>A0AAX3ELR7</accession>
<dbReference type="AlphaFoldDB" id="A0AAX3ELR7"/>
<keyword evidence="2" id="KW-1185">Reference proteome</keyword>
<reference evidence="1" key="1">
    <citation type="submission" date="2022-07" db="EMBL/GenBank/DDBJ databases">
        <authorList>
            <person name="Wu T."/>
        </authorList>
    </citation>
    <scope>NUCLEOTIDE SEQUENCE</scope>
    <source>
        <strain evidence="1">SD-1</strain>
    </source>
</reference>
<dbReference type="Proteomes" id="UP001163293">
    <property type="component" value="Chromosome"/>
</dbReference>
<organism evidence="1 2">
    <name type="scientific">Paenarthrobacter ureafaciens</name>
    <dbReference type="NCBI Taxonomy" id="37931"/>
    <lineage>
        <taxon>Bacteria</taxon>
        <taxon>Bacillati</taxon>
        <taxon>Actinomycetota</taxon>
        <taxon>Actinomycetes</taxon>
        <taxon>Micrococcales</taxon>
        <taxon>Micrococcaceae</taxon>
        <taxon>Paenarthrobacter</taxon>
    </lineage>
</organism>
<dbReference type="RefSeq" id="WP_069695385.1">
    <property type="nucleotide sequence ID" value="NZ_CP043010.1"/>
</dbReference>
<protein>
    <submittedName>
        <fullName evidence="1">Uncharacterized protein</fullName>
    </submittedName>
</protein>
<sequence length="130" mass="14526">MTAGDARADYLSFVADVKKEAAQYSADLGKPKASFQEYFRNSYTHFKRGMADEDIQYVINIYVPVFGLHPEVEVNVDETAVRVNGNEGKISSNGIVYVEHGKELGRQGASTYTLAYENNHWVISDIPRSS</sequence>
<proteinExistence type="predicted"/>